<dbReference type="GO" id="GO:0006886">
    <property type="term" value="P:intracellular protein transport"/>
    <property type="evidence" value="ECO:0007669"/>
    <property type="project" value="InterPro"/>
</dbReference>
<comment type="subcellular location">
    <subcellularLocation>
        <location evidence="1">Golgi apparatus</location>
    </subcellularLocation>
</comment>
<evidence type="ECO:0000256" key="4">
    <source>
        <dbReference type="SAM" id="MobiDB-lite"/>
    </source>
</evidence>
<dbReference type="GO" id="GO:0006888">
    <property type="term" value="P:endoplasmic reticulum to Golgi vesicle-mediated transport"/>
    <property type="evidence" value="ECO:0007669"/>
    <property type="project" value="TreeGrafter"/>
</dbReference>
<feature type="region of interest" description="Disordered" evidence="4">
    <location>
        <begin position="378"/>
        <end position="404"/>
    </location>
</feature>
<dbReference type="InterPro" id="IPR006955">
    <property type="entry name" value="Uso1_p115_C"/>
</dbReference>
<dbReference type="Pfam" id="PF04871">
    <property type="entry name" value="Uso1_p115_C"/>
    <property type="match status" value="1"/>
</dbReference>
<comment type="caution">
    <text evidence="7">The sequence shown here is derived from an EMBL/GenBank/DDBJ whole genome shotgun (WGS) entry which is preliminary data.</text>
</comment>
<dbReference type="EMBL" id="JAWDJX010000004">
    <property type="protein sequence ID" value="KAK3057150.1"/>
    <property type="molecule type" value="Genomic_DNA"/>
</dbReference>
<dbReference type="GO" id="GO:0000139">
    <property type="term" value="C:Golgi membrane"/>
    <property type="evidence" value="ECO:0007669"/>
    <property type="project" value="InterPro"/>
</dbReference>
<feature type="region of interest" description="Disordered" evidence="4">
    <location>
        <begin position="751"/>
        <end position="793"/>
    </location>
</feature>
<reference evidence="7" key="1">
    <citation type="submission" date="2023-04" db="EMBL/GenBank/DDBJ databases">
        <title>Black Yeasts Isolated from many extreme environments.</title>
        <authorList>
            <person name="Coleine C."/>
            <person name="Stajich J.E."/>
            <person name="Selbmann L."/>
        </authorList>
    </citation>
    <scope>NUCLEOTIDE SEQUENCE</scope>
    <source>
        <strain evidence="7">CCFEE 5312</strain>
    </source>
</reference>
<dbReference type="InterPro" id="IPR024095">
    <property type="entry name" value="Vesicle_P115"/>
</dbReference>
<feature type="region of interest" description="Disordered" evidence="4">
    <location>
        <begin position="929"/>
        <end position="976"/>
    </location>
</feature>
<feature type="compositionally biased region" description="Basic and acidic residues" evidence="4">
    <location>
        <begin position="754"/>
        <end position="763"/>
    </location>
</feature>
<keyword evidence="8" id="KW-1185">Reference proteome</keyword>
<dbReference type="GO" id="GO:0005795">
    <property type="term" value="C:Golgi stack"/>
    <property type="evidence" value="ECO:0007669"/>
    <property type="project" value="TreeGrafter"/>
</dbReference>
<dbReference type="Pfam" id="PF04869">
    <property type="entry name" value="Uso1_p115_head"/>
    <property type="match status" value="1"/>
</dbReference>
<evidence type="ECO:0000259" key="6">
    <source>
        <dbReference type="Pfam" id="PF04871"/>
    </source>
</evidence>
<dbReference type="InterPro" id="IPR011989">
    <property type="entry name" value="ARM-like"/>
</dbReference>
<dbReference type="Gene3D" id="1.10.287.1490">
    <property type="match status" value="1"/>
</dbReference>
<dbReference type="PANTHER" id="PTHR10013:SF0">
    <property type="entry name" value="GENERAL VESICULAR TRANSPORT FACTOR P115"/>
    <property type="match status" value="1"/>
</dbReference>
<feature type="compositionally biased region" description="Polar residues" evidence="4">
    <location>
        <begin position="780"/>
        <end position="793"/>
    </location>
</feature>
<gene>
    <name evidence="7" type="primary">USO1</name>
    <name evidence="7" type="ORF">LTR09_002189</name>
</gene>
<accession>A0AAJ0LVY2</accession>
<organism evidence="7 8">
    <name type="scientific">Extremus antarcticus</name>
    <dbReference type="NCBI Taxonomy" id="702011"/>
    <lineage>
        <taxon>Eukaryota</taxon>
        <taxon>Fungi</taxon>
        <taxon>Dikarya</taxon>
        <taxon>Ascomycota</taxon>
        <taxon>Pezizomycotina</taxon>
        <taxon>Dothideomycetes</taxon>
        <taxon>Dothideomycetidae</taxon>
        <taxon>Mycosphaerellales</taxon>
        <taxon>Extremaceae</taxon>
        <taxon>Extremus</taxon>
    </lineage>
</organism>
<feature type="compositionally biased region" description="Basic and acidic residues" evidence="4">
    <location>
        <begin position="958"/>
        <end position="976"/>
    </location>
</feature>
<dbReference type="InterPro" id="IPR016024">
    <property type="entry name" value="ARM-type_fold"/>
</dbReference>
<protein>
    <submittedName>
        <fullName evidence="7">Vesicle-mediated ER to Golgi transport protein</fullName>
        <ecNumber evidence="7">2.1.1.319</ecNumber>
    </submittedName>
</protein>
<keyword evidence="7" id="KW-0808">Transferase</keyword>
<feature type="region of interest" description="Disordered" evidence="4">
    <location>
        <begin position="705"/>
        <end position="727"/>
    </location>
</feature>
<dbReference type="InterPro" id="IPR006953">
    <property type="entry name" value="Vesicle_Uso1_P115_head"/>
</dbReference>
<proteinExistence type="predicted"/>
<dbReference type="GO" id="GO:0048211">
    <property type="term" value="P:Golgi vesicle docking"/>
    <property type="evidence" value="ECO:0007669"/>
    <property type="project" value="TreeGrafter"/>
</dbReference>
<dbReference type="SUPFAM" id="SSF48371">
    <property type="entry name" value="ARM repeat"/>
    <property type="match status" value="1"/>
</dbReference>
<dbReference type="Gene3D" id="1.25.10.10">
    <property type="entry name" value="Leucine-rich Repeat Variant"/>
    <property type="match status" value="1"/>
</dbReference>
<dbReference type="GO" id="GO:0032259">
    <property type="term" value="P:methylation"/>
    <property type="evidence" value="ECO:0007669"/>
    <property type="project" value="UniProtKB-KW"/>
</dbReference>
<feature type="compositionally biased region" description="Basic and acidic residues" evidence="4">
    <location>
        <begin position="714"/>
        <end position="727"/>
    </location>
</feature>
<evidence type="ECO:0000256" key="3">
    <source>
        <dbReference type="ARBA" id="ARBA00023054"/>
    </source>
</evidence>
<evidence type="ECO:0000313" key="7">
    <source>
        <dbReference type="EMBL" id="KAK3057150.1"/>
    </source>
</evidence>
<feature type="domain" description="Uso1/p115-like vesicle tethering protein C-terminal" evidence="6">
    <location>
        <begin position="894"/>
        <end position="1021"/>
    </location>
</feature>
<dbReference type="GO" id="GO:0012507">
    <property type="term" value="C:ER to Golgi transport vesicle membrane"/>
    <property type="evidence" value="ECO:0007669"/>
    <property type="project" value="TreeGrafter"/>
</dbReference>
<evidence type="ECO:0000259" key="5">
    <source>
        <dbReference type="Pfam" id="PF04869"/>
    </source>
</evidence>
<dbReference type="GO" id="GO:0048280">
    <property type="term" value="P:vesicle fusion with Golgi apparatus"/>
    <property type="evidence" value="ECO:0007669"/>
    <property type="project" value="InterPro"/>
</dbReference>
<dbReference type="AlphaFoldDB" id="A0AAJ0LVY2"/>
<feature type="compositionally biased region" description="Low complexity" evidence="4">
    <location>
        <begin position="378"/>
        <end position="390"/>
    </location>
</feature>
<sequence length="1032" mass="112330">MLKTPPLQTATATIDTLCGRLQSATLLEDRRASILGLRSFAKQYPASVASGSLRELISTLRRDGLGEKGSKDERGRGGDEGTGDVDTIRLVLETLLMLFNPDSESPEAGDEIAFFMADEFSMRQDNITLLLNLLDPTSPYADYYSRLYSVQLLSAICVSRPERLQECILSAPLGVSRLVGILDDGRDAVRNAGLLLLVDLTSGANEDLRKIVAFEDVFGKVFAVIETEGGLADAGITAQDCLSLLANLVKGSASNQTMFRESGCVAQLAKLLQQAFPPSEPEAAFTAQNRHKSAFGLLQLLKLFLITGESSTPQNQTAFFRAGTAQILIDLGFERRIPVPIRTAALKGAAELIANNAPLQEAFAALTVVVLIDTAPSSMSSSQQLNGSRSAGPSTKGSARPSAERPRTYIIEALLDTTLDQPQEDYVLRSATCDLIQAYLIKHDRIRVHFLQRAISGHADQEDAANVLATLSQPEGDAIGISFASWIVQDLIADNIDAKSMLAAVKEGNESEGEDVLSFIQALGSELEAALQQAVDVRKLAAYAGLLAVFLWEFAAGIDDLLAEGSSLVQALANTTKAATADAVVVGLSATLLGTIYEFSTKDSAIPRRTLAPLLTQKLGRTKYLDALVELRKAPAVRDFDLMEAGDADKMLCTSFVDLFSIEYSRLRKTIDKDPGIEVLPSSAVEAGVDRDVLDDLRQQLQTSTDALAQAQERSVESGQKHEQERMTLAKELQTASAEVDRLRRINQAMQQGHESELEKVAAQHEQQLQGQRAEHQRALASTQQDSQRQVQSAVRETQDSFAARIQDFERRIAEIGNVHRTEQSGHANTRQQLESLTATHTELTSREKSVSAQFADLSQKHSRLEKEHTELRASSSQATAELELVRQESEAHSSTLERLNVQLAELQDELKGKEEELATERAGFADLEKELEAAKSGTAPSAGEAKTAGGDSEEVEALEREVKEAKEGEKAAKEELESMLLVMGDIEAKRDLYREKVKELGGEVTEDEDDDEEEEGDGDEEDEEEGEGEVD</sequence>
<dbReference type="GO" id="GO:0035242">
    <property type="term" value="F:protein-arginine omega-N asymmetric methyltransferase activity"/>
    <property type="evidence" value="ECO:0007669"/>
    <property type="project" value="UniProtKB-EC"/>
</dbReference>
<dbReference type="PANTHER" id="PTHR10013">
    <property type="entry name" value="GENERAL VESICULAR TRANSPORT FACTOR P115"/>
    <property type="match status" value="1"/>
</dbReference>
<feature type="region of interest" description="Disordered" evidence="4">
    <location>
        <begin position="999"/>
        <end position="1032"/>
    </location>
</feature>
<evidence type="ECO:0000256" key="2">
    <source>
        <dbReference type="ARBA" id="ARBA00023034"/>
    </source>
</evidence>
<name>A0AAJ0LVY2_9PEZI</name>
<keyword evidence="3" id="KW-0175">Coiled coil</keyword>
<feature type="compositionally biased region" description="Basic and acidic residues" evidence="4">
    <location>
        <begin position="64"/>
        <end position="79"/>
    </location>
</feature>
<dbReference type="Proteomes" id="UP001271007">
    <property type="component" value="Unassembled WGS sequence"/>
</dbReference>
<feature type="domain" description="Vesicle tethering protein Uso1/P115-like head" evidence="5">
    <location>
        <begin position="356"/>
        <end position="671"/>
    </location>
</feature>
<evidence type="ECO:0000256" key="1">
    <source>
        <dbReference type="ARBA" id="ARBA00004555"/>
    </source>
</evidence>
<feature type="region of interest" description="Disordered" evidence="4">
    <location>
        <begin position="64"/>
        <end position="84"/>
    </location>
</feature>
<feature type="compositionally biased region" description="Acidic residues" evidence="4">
    <location>
        <begin position="1005"/>
        <end position="1032"/>
    </location>
</feature>
<keyword evidence="7" id="KW-0489">Methyltransferase</keyword>
<evidence type="ECO:0000313" key="8">
    <source>
        <dbReference type="Proteomes" id="UP001271007"/>
    </source>
</evidence>
<dbReference type="EC" id="2.1.1.319" evidence="7"/>
<dbReference type="GO" id="GO:0005783">
    <property type="term" value="C:endoplasmic reticulum"/>
    <property type="evidence" value="ECO:0007669"/>
    <property type="project" value="TreeGrafter"/>
</dbReference>
<keyword evidence="2" id="KW-0333">Golgi apparatus</keyword>